<dbReference type="PROSITE" id="PS51257">
    <property type="entry name" value="PROKAR_LIPOPROTEIN"/>
    <property type="match status" value="1"/>
</dbReference>
<proteinExistence type="predicted"/>
<dbReference type="EMBL" id="JAMQKB010000019">
    <property type="protein sequence ID" value="MDC3425713.1"/>
    <property type="molecule type" value="Genomic_DNA"/>
</dbReference>
<dbReference type="Gene3D" id="3.10.350.10">
    <property type="entry name" value="LysM domain"/>
    <property type="match status" value="2"/>
</dbReference>
<dbReference type="GO" id="GO:0008745">
    <property type="term" value="F:N-acetylmuramoyl-L-alanine amidase activity"/>
    <property type="evidence" value="ECO:0007669"/>
    <property type="project" value="UniProtKB-EC"/>
</dbReference>
<feature type="domain" description="LysM" evidence="9">
    <location>
        <begin position="247"/>
        <end position="291"/>
    </location>
</feature>
<feature type="domain" description="LysM" evidence="9">
    <location>
        <begin position="307"/>
        <end position="351"/>
    </location>
</feature>
<dbReference type="InterPro" id="IPR051206">
    <property type="entry name" value="NAMLAA_amidase_2"/>
</dbReference>
<evidence type="ECO:0000259" key="9">
    <source>
        <dbReference type="PROSITE" id="PS51782"/>
    </source>
</evidence>
<evidence type="ECO:0000256" key="7">
    <source>
        <dbReference type="SAM" id="MobiDB-lite"/>
    </source>
</evidence>
<organism evidence="10 11">
    <name type="scientific">Terrihalobacillus insolitus</name>
    <dbReference type="NCBI Taxonomy" id="2950438"/>
    <lineage>
        <taxon>Bacteria</taxon>
        <taxon>Bacillati</taxon>
        <taxon>Bacillota</taxon>
        <taxon>Bacilli</taxon>
        <taxon>Bacillales</taxon>
        <taxon>Bacillaceae</taxon>
        <taxon>Terrihalobacillus</taxon>
    </lineage>
</organism>
<feature type="region of interest" description="Disordered" evidence="7">
    <location>
        <begin position="27"/>
        <end position="70"/>
    </location>
</feature>
<dbReference type="GO" id="GO:0009253">
    <property type="term" value="P:peptidoglycan catabolic process"/>
    <property type="evidence" value="ECO:0007669"/>
    <property type="project" value="InterPro"/>
</dbReference>
<feature type="chain" id="PRO_5040929384" description="N-acetylmuramoyl-L-alanine amidase" evidence="8">
    <location>
        <begin position="23"/>
        <end position="353"/>
    </location>
</feature>
<gene>
    <name evidence="10" type="ORF">NC797_14490</name>
</gene>
<dbReference type="InterPro" id="IPR036779">
    <property type="entry name" value="LysM_dom_sf"/>
</dbReference>
<dbReference type="RefSeq" id="WP_272437529.1">
    <property type="nucleotide sequence ID" value="NZ_JAMQKB010000019.1"/>
</dbReference>
<keyword evidence="8" id="KW-0732">Signal</keyword>
<dbReference type="PANTHER" id="PTHR30417:SF1">
    <property type="entry name" value="N-ACETYLMURAMOYL-L-ALANINE AMIDASE AMID"/>
    <property type="match status" value="1"/>
</dbReference>
<dbReference type="SUPFAM" id="SSF54106">
    <property type="entry name" value="LysM domain"/>
    <property type="match status" value="2"/>
</dbReference>
<dbReference type="EC" id="3.5.1.28" evidence="2"/>
<dbReference type="InterPro" id="IPR036505">
    <property type="entry name" value="Amidase/PGRP_sf"/>
</dbReference>
<protein>
    <recommendedName>
        <fullName evidence="2">N-acetylmuramoyl-L-alanine amidase</fullName>
        <ecNumber evidence="2">3.5.1.28</ecNumber>
    </recommendedName>
    <alternativeName>
        <fullName evidence="6">Autolysin</fullName>
    </alternativeName>
    <alternativeName>
        <fullName evidence="5">Cell wall hydrolase</fullName>
    </alternativeName>
</protein>
<evidence type="ECO:0000256" key="3">
    <source>
        <dbReference type="ARBA" id="ARBA00022801"/>
    </source>
</evidence>
<dbReference type="GO" id="GO:0071555">
    <property type="term" value="P:cell wall organization"/>
    <property type="evidence" value="ECO:0007669"/>
    <property type="project" value="UniProtKB-KW"/>
</dbReference>
<reference evidence="10" key="1">
    <citation type="submission" date="2022-06" db="EMBL/GenBank/DDBJ databases">
        <title>Aquibacillus sp. a new bacterium isolated from soil saline samples.</title>
        <authorList>
            <person name="Galisteo C."/>
            <person name="De La Haba R."/>
            <person name="Sanchez-Porro C."/>
            <person name="Ventosa A."/>
        </authorList>
    </citation>
    <scope>NUCLEOTIDE SEQUENCE</scope>
    <source>
        <strain evidence="10">3ASR75-11</strain>
    </source>
</reference>
<feature type="signal peptide" evidence="8">
    <location>
        <begin position="1"/>
        <end position="22"/>
    </location>
</feature>
<evidence type="ECO:0000256" key="4">
    <source>
        <dbReference type="ARBA" id="ARBA00023316"/>
    </source>
</evidence>
<dbReference type="CDD" id="cd06583">
    <property type="entry name" value="PGRP"/>
    <property type="match status" value="1"/>
</dbReference>
<feature type="compositionally biased region" description="Polar residues" evidence="7">
    <location>
        <begin position="27"/>
        <end position="51"/>
    </location>
</feature>
<evidence type="ECO:0000313" key="10">
    <source>
        <dbReference type="EMBL" id="MDC3425713.1"/>
    </source>
</evidence>
<evidence type="ECO:0000256" key="5">
    <source>
        <dbReference type="ARBA" id="ARBA00030881"/>
    </source>
</evidence>
<dbReference type="PANTHER" id="PTHR30417">
    <property type="entry name" value="N-ACETYLMURAMOYL-L-ALANINE AMIDASE AMID"/>
    <property type="match status" value="1"/>
</dbReference>
<accession>A0A9X3WVR5</accession>
<dbReference type="SMART" id="SM00257">
    <property type="entry name" value="LysM"/>
    <property type="match status" value="2"/>
</dbReference>
<dbReference type="SUPFAM" id="SSF55846">
    <property type="entry name" value="N-acetylmuramoyl-L-alanine amidase-like"/>
    <property type="match status" value="1"/>
</dbReference>
<name>A0A9X3WVR5_9BACI</name>
<dbReference type="Pfam" id="PF01510">
    <property type="entry name" value="Amidase_2"/>
    <property type="match status" value="1"/>
</dbReference>
<dbReference type="GO" id="GO:0009254">
    <property type="term" value="P:peptidoglycan turnover"/>
    <property type="evidence" value="ECO:0007669"/>
    <property type="project" value="TreeGrafter"/>
</dbReference>
<dbReference type="AlphaFoldDB" id="A0A9X3WVR5"/>
<evidence type="ECO:0000313" key="11">
    <source>
        <dbReference type="Proteomes" id="UP001145050"/>
    </source>
</evidence>
<dbReference type="SMART" id="SM00644">
    <property type="entry name" value="Ami_2"/>
    <property type="match status" value="1"/>
</dbReference>
<dbReference type="InterPro" id="IPR002502">
    <property type="entry name" value="Amidase_domain"/>
</dbReference>
<comment type="caution">
    <text evidence="10">The sequence shown here is derived from an EMBL/GenBank/DDBJ whole genome shotgun (WGS) entry which is preliminary data.</text>
</comment>
<evidence type="ECO:0000256" key="8">
    <source>
        <dbReference type="SAM" id="SignalP"/>
    </source>
</evidence>
<dbReference type="Gene3D" id="3.40.80.10">
    <property type="entry name" value="Peptidoglycan recognition protein-like"/>
    <property type="match status" value="1"/>
</dbReference>
<evidence type="ECO:0000256" key="2">
    <source>
        <dbReference type="ARBA" id="ARBA00011901"/>
    </source>
</evidence>
<dbReference type="InterPro" id="IPR018392">
    <property type="entry name" value="LysM"/>
</dbReference>
<dbReference type="Proteomes" id="UP001145050">
    <property type="component" value="Unassembled WGS sequence"/>
</dbReference>
<evidence type="ECO:0000256" key="1">
    <source>
        <dbReference type="ARBA" id="ARBA00001561"/>
    </source>
</evidence>
<keyword evidence="3" id="KW-0378">Hydrolase</keyword>
<sequence length="353" mass="39639">MQKKAIFLFALGWVLLSGCTVNNNPHTNNDLDGTITNDIQQSSHVGDNASNQKRDVPITDATLPSQNSKTRTEKVTHVMIHFISNAGVKPNDPYNAKDVYRIFLDYGLSAHYMIGRDGEIYQLVDESRVAFHSGKGNLPEFPTYQNKMNEYSIGIELLAVGTRDEMLSMMSGKTYDSINPSDIGYTDAQYRSLNLLLETIFDRYPSVLRNRKHVVGHDEYAPERKTDPGSLFDWSRIRFKQTNDEKRMHVVEQGESLWFIAQKYGTTVDTIVAANGIDPNDYIWVGQELIIPGKEGAGTEQPKERSQSHVVEQGDSLWFIAQKYGTTIDAIAAANGIDPNDYLLVGQELVIPE</sequence>
<dbReference type="Pfam" id="PF01476">
    <property type="entry name" value="LysM"/>
    <property type="match status" value="2"/>
</dbReference>
<keyword evidence="4" id="KW-0961">Cell wall biogenesis/degradation</keyword>
<keyword evidence="11" id="KW-1185">Reference proteome</keyword>
<comment type="catalytic activity">
    <reaction evidence="1">
        <text>Hydrolyzes the link between N-acetylmuramoyl residues and L-amino acid residues in certain cell-wall glycopeptides.</text>
        <dbReference type="EC" id="3.5.1.28"/>
    </reaction>
</comment>
<dbReference type="PROSITE" id="PS51782">
    <property type="entry name" value="LYSM"/>
    <property type="match status" value="2"/>
</dbReference>
<dbReference type="CDD" id="cd00118">
    <property type="entry name" value="LysM"/>
    <property type="match status" value="2"/>
</dbReference>
<evidence type="ECO:0000256" key="6">
    <source>
        <dbReference type="ARBA" id="ARBA00032390"/>
    </source>
</evidence>